<organism evidence="8 9">
    <name type="scientific">Popillia japonica</name>
    <name type="common">Japanese beetle</name>
    <dbReference type="NCBI Taxonomy" id="7064"/>
    <lineage>
        <taxon>Eukaryota</taxon>
        <taxon>Metazoa</taxon>
        <taxon>Ecdysozoa</taxon>
        <taxon>Arthropoda</taxon>
        <taxon>Hexapoda</taxon>
        <taxon>Insecta</taxon>
        <taxon>Pterygota</taxon>
        <taxon>Neoptera</taxon>
        <taxon>Endopterygota</taxon>
        <taxon>Coleoptera</taxon>
        <taxon>Polyphaga</taxon>
        <taxon>Scarabaeiformia</taxon>
        <taxon>Scarabaeidae</taxon>
        <taxon>Rutelinae</taxon>
        <taxon>Popillia</taxon>
    </lineage>
</organism>
<reference evidence="8 9" key="1">
    <citation type="journal article" date="2024" name="BMC Genomics">
        <title>De novo assembly and annotation of Popillia japonica's genome with initial clues to its potential as an invasive pest.</title>
        <authorList>
            <person name="Cucini C."/>
            <person name="Boschi S."/>
            <person name="Funari R."/>
            <person name="Cardaioli E."/>
            <person name="Iannotti N."/>
            <person name="Marturano G."/>
            <person name="Paoli F."/>
            <person name="Bruttini M."/>
            <person name="Carapelli A."/>
            <person name="Frati F."/>
            <person name="Nardi F."/>
        </authorList>
    </citation>
    <scope>NUCLEOTIDE SEQUENCE [LARGE SCALE GENOMIC DNA]</scope>
    <source>
        <strain evidence="8">DMR45628</strain>
    </source>
</reference>
<evidence type="ECO:0000313" key="8">
    <source>
        <dbReference type="EMBL" id="KAK9712092.1"/>
    </source>
</evidence>
<dbReference type="PROSITE" id="PS00444">
    <property type="entry name" value="POLYPRENYL_SYNTHASE_2"/>
    <property type="match status" value="1"/>
</dbReference>
<proteinExistence type="inferred from homology"/>
<sequence length="270" mass="30833">MDGSETRRGVPCWYKRDNVGLTAINDSLLLQNGIYILLEHNFSHLPMYVPALETFRDITMKTCMGQALDSMCLLNGKPNLDVFTMKRYNDIVKYKTAYYTFHLPVALGMFLANKFDKEMHRQAKTILLELGQFFQIQDDFLDCFGNPSVTGKIGTDIQEGKCTWLVVVALQRATPAQKEIIQKYYGVNDPAAVANIRALYEELSLPNTYAIYEEETFNLIKTHVQQISKGSSANWCNLKATESLVVIDDQNRDLLKKSCKEKCDPIRYNL</sequence>
<keyword evidence="2 7" id="KW-0808">Transferase</keyword>
<dbReference type="GO" id="GO:0004161">
    <property type="term" value="F:dimethylallyltranstransferase activity"/>
    <property type="evidence" value="ECO:0007669"/>
    <property type="project" value="TreeGrafter"/>
</dbReference>
<comment type="cofactor">
    <cofactor evidence="1">
        <name>Mg(2+)</name>
        <dbReference type="ChEBI" id="CHEBI:18420"/>
    </cofactor>
</comment>
<dbReference type="GO" id="GO:0005737">
    <property type="term" value="C:cytoplasm"/>
    <property type="evidence" value="ECO:0007669"/>
    <property type="project" value="TreeGrafter"/>
</dbReference>
<evidence type="ECO:0000256" key="3">
    <source>
        <dbReference type="ARBA" id="ARBA00022723"/>
    </source>
</evidence>
<evidence type="ECO:0000256" key="2">
    <source>
        <dbReference type="ARBA" id="ARBA00022679"/>
    </source>
</evidence>
<evidence type="ECO:0000256" key="6">
    <source>
        <dbReference type="ARBA" id="ARBA00034546"/>
    </source>
</evidence>
<comment type="similarity">
    <text evidence="7">Belongs to the FPP/GGPP synthase family.</text>
</comment>
<dbReference type="GO" id="GO:0004337">
    <property type="term" value="F:(2E,6E)-farnesyl diphosphate synthase activity"/>
    <property type="evidence" value="ECO:0007669"/>
    <property type="project" value="TreeGrafter"/>
</dbReference>
<dbReference type="GO" id="GO:0042811">
    <property type="term" value="P:pheromone biosynthetic process"/>
    <property type="evidence" value="ECO:0007669"/>
    <property type="project" value="UniProtKB-ARBA"/>
</dbReference>
<dbReference type="InterPro" id="IPR008949">
    <property type="entry name" value="Isoprenoid_synthase_dom_sf"/>
</dbReference>
<dbReference type="PANTHER" id="PTHR11525">
    <property type="entry name" value="FARNESYL-PYROPHOSPHATE SYNTHETASE"/>
    <property type="match status" value="1"/>
</dbReference>
<comment type="caution">
    <text evidence="8">The sequence shown here is derived from an EMBL/GenBank/DDBJ whole genome shotgun (WGS) entry which is preliminary data.</text>
</comment>
<dbReference type="InterPro" id="IPR039702">
    <property type="entry name" value="FPS1-like"/>
</dbReference>
<dbReference type="SUPFAM" id="SSF48576">
    <property type="entry name" value="Terpenoid synthases"/>
    <property type="match status" value="1"/>
</dbReference>
<dbReference type="GO" id="GO:0046872">
    <property type="term" value="F:metal ion binding"/>
    <property type="evidence" value="ECO:0007669"/>
    <property type="project" value="UniProtKB-KW"/>
</dbReference>
<protein>
    <recommendedName>
        <fullName evidence="6">Farnesyl pyrophosphate synthase</fullName>
    </recommendedName>
</protein>
<accession>A0AAW1K2K9</accession>
<dbReference type="AlphaFoldDB" id="A0AAW1K2K9"/>
<dbReference type="InterPro" id="IPR000092">
    <property type="entry name" value="Polyprenyl_synt"/>
</dbReference>
<name>A0AAW1K2K9_POPJA</name>
<gene>
    <name evidence="8" type="ORF">QE152_g25048</name>
</gene>
<dbReference type="GO" id="GO:0045337">
    <property type="term" value="P:farnesyl diphosphate biosynthetic process"/>
    <property type="evidence" value="ECO:0007669"/>
    <property type="project" value="TreeGrafter"/>
</dbReference>
<dbReference type="CDD" id="cd00685">
    <property type="entry name" value="Trans_IPPS_HT"/>
    <property type="match status" value="1"/>
</dbReference>
<dbReference type="Pfam" id="PF00348">
    <property type="entry name" value="polyprenyl_synt"/>
    <property type="match status" value="1"/>
</dbReference>
<evidence type="ECO:0000256" key="4">
    <source>
        <dbReference type="ARBA" id="ARBA00022842"/>
    </source>
</evidence>
<dbReference type="Proteomes" id="UP001458880">
    <property type="component" value="Unassembled WGS sequence"/>
</dbReference>
<evidence type="ECO:0000256" key="7">
    <source>
        <dbReference type="RuleBase" id="RU004466"/>
    </source>
</evidence>
<dbReference type="Gene3D" id="1.10.600.10">
    <property type="entry name" value="Farnesyl Diphosphate Synthase"/>
    <property type="match status" value="1"/>
</dbReference>
<evidence type="ECO:0000256" key="1">
    <source>
        <dbReference type="ARBA" id="ARBA00001946"/>
    </source>
</evidence>
<evidence type="ECO:0000313" key="9">
    <source>
        <dbReference type="Proteomes" id="UP001458880"/>
    </source>
</evidence>
<keyword evidence="9" id="KW-1185">Reference proteome</keyword>
<evidence type="ECO:0000256" key="5">
    <source>
        <dbReference type="ARBA" id="ARBA00033740"/>
    </source>
</evidence>
<dbReference type="PANTHER" id="PTHR11525:SF0">
    <property type="entry name" value="FARNESYL PYROPHOSPHATE SYNTHASE"/>
    <property type="match status" value="1"/>
</dbReference>
<keyword evidence="4" id="KW-0460">Magnesium</keyword>
<comment type="pathway">
    <text evidence="5">Pheromone biosynthesis.</text>
</comment>
<keyword evidence="3" id="KW-0479">Metal-binding</keyword>
<dbReference type="InterPro" id="IPR033749">
    <property type="entry name" value="Polyprenyl_synt_CS"/>
</dbReference>
<dbReference type="EMBL" id="JASPKY010000268">
    <property type="protein sequence ID" value="KAK9712092.1"/>
    <property type="molecule type" value="Genomic_DNA"/>
</dbReference>